<gene>
    <name evidence="1" type="ORF">H9648_18390</name>
</gene>
<dbReference type="Proteomes" id="UP000603641">
    <property type="component" value="Unassembled WGS sequence"/>
</dbReference>
<protein>
    <recommendedName>
        <fullName evidence="3">Lantibiotic</fullName>
    </recommendedName>
</protein>
<name>A0ABR8SR88_9BACL</name>
<evidence type="ECO:0000313" key="2">
    <source>
        <dbReference type="Proteomes" id="UP000603641"/>
    </source>
</evidence>
<dbReference type="RefSeq" id="WP_153238649.1">
    <property type="nucleotide sequence ID" value="NZ_JACSQM010000012.1"/>
</dbReference>
<evidence type="ECO:0000313" key="1">
    <source>
        <dbReference type="EMBL" id="MBD7966018.1"/>
    </source>
</evidence>
<organism evidence="1 2">
    <name type="scientific">Fictibacillus norfolkensis</name>
    <dbReference type="NCBI Taxonomy" id="2762233"/>
    <lineage>
        <taxon>Bacteria</taxon>
        <taxon>Bacillati</taxon>
        <taxon>Bacillota</taxon>
        <taxon>Bacilli</taxon>
        <taxon>Bacillales</taxon>
        <taxon>Fictibacillaceae</taxon>
        <taxon>Fictibacillus</taxon>
    </lineage>
</organism>
<dbReference type="EMBL" id="JACSQM010000012">
    <property type="protein sequence ID" value="MBD7966018.1"/>
    <property type="molecule type" value="Genomic_DNA"/>
</dbReference>
<reference evidence="1 2" key="1">
    <citation type="submission" date="2020-08" db="EMBL/GenBank/DDBJ databases">
        <title>A Genomic Blueprint of the Chicken Gut Microbiome.</title>
        <authorList>
            <person name="Gilroy R."/>
            <person name="Ravi A."/>
            <person name="Getino M."/>
            <person name="Pursley I."/>
            <person name="Horton D.L."/>
            <person name="Alikhan N.-F."/>
            <person name="Baker D."/>
            <person name="Gharbi K."/>
            <person name="Hall N."/>
            <person name="Watson M."/>
            <person name="Adriaenssens E.M."/>
            <person name="Foster-Nyarko E."/>
            <person name="Jarju S."/>
            <person name="Secka A."/>
            <person name="Antonio M."/>
            <person name="Oren A."/>
            <person name="Chaudhuri R."/>
            <person name="La Ragione R.M."/>
            <person name="Hildebrand F."/>
            <person name="Pallen M.J."/>
        </authorList>
    </citation>
    <scope>NUCLEOTIDE SEQUENCE [LARGE SCALE GENOMIC DNA]</scope>
    <source>
        <strain evidence="1 2">Sa2CUA10</strain>
    </source>
</reference>
<accession>A0ABR8SR88</accession>
<evidence type="ECO:0008006" key="3">
    <source>
        <dbReference type="Google" id="ProtNLM"/>
    </source>
</evidence>
<comment type="caution">
    <text evidence="1">The sequence shown here is derived from an EMBL/GenBank/DDBJ whole genome shotgun (WGS) entry which is preliminary data.</text>
</comment>
<sequence>MNKEDLQKLYAEIKTKKLNNAGKNQSLINPPVKKGCSSCGKVTWKPNKSN</sequence>
<keyword evidence="2" id="KW-1185">Reference proteome</keyword>
<proteinExistence type="predicted"/>